<proteinExistence type="predicted"/>
<organism evidence="1 2">
    <name type="scientific">Halorubellus litoreus</name>
    <dbReference type="NCBI Taxonomy" id="755308"/>
    <lineage>
        <taxon>Archaea</taxon>
        <taxon>Methanobacteriati</taxon>
        <taxon>Methanobacteriota</taxon>
        <taxon>Stenosarchaea group</taxon>
        <taxon>Halobacteria</taxon>
        <taxon>Halobacteriales</taxon>
        <taxon>Halorubellaceae</taxon>
        <taxon>Halorubellus</taxon>
    </lineage>
</organism>
<evidence type="ECO:0008006" key="3">
    <source>
        <dbReference type="Google" id="ProtNLM"/>
    </source>
</evidence>
<comment type="caution">
    <text evidence="1">The sequence shown here is derived from an EMBL/GenBank/DDBJ whole genome shotgun (WGS) entry which is preliminary data.</text>
</comment>
<evidence type="ECO:0000313" key="2">
    <source>
        <dbReference type="Proteomes" id="UP001596395"/>
    </source>
</evidence>
<reference evidence="1 2" key="1">
    <citation type="journal article" date="2019" name="Int. J. Syst. Evol. Microbiol.">
        <title>The Global Catalogue of Microorganisms (GCM) 10K type strain sequencing project: providing services to taxonomists for standard genome sequencing and annotation.</title>
        <authorList>
            <consortium name="The Broad Institute Genomics Platform"/>
            <consortium name="The Broad Institute Genome Sequencing Center for Infectious Disease"/>
            <person name="Wu L."/>
            <person name="Ma J."/>
        </authorList>
    </citation>
    <scope>NUCLEOTIDE SEQUENCE [LARGE SCALE GENOMIC DNA]</scope>
    <source>
        <strain evidence="1 2">GX26</strain>
    </source>
</reference>
<dbReference type="RefSeq" id="WP_336350748.1">
    <property type="nucleotide sequence ID" value="NZ_JAZAQL010000002.1"/>
</dbReference>
<dbReference type="EMBL" id="JBHSXN010000002">
    <property type="protein sequence ID" value="MFC6953795.1"/>
    <property type="molecule type" value="Genomic_DNA"/>
</dbReference>
<name>A0ABD5VI08_9EURY</name>
<gene>
    <name evidence="1" type="ORF">ACFQGB_13060</name>
</gene>
<accession>A0ABD5VI08</accession>
<evidence type="ECO:0000313" key="1">
    <source>
        <dbReference type="EMBL" id="MFC6953795.1"/>
    </source>
</evidence>
<protein>
    <recommendedName>
        <fullName evidence="3">DUF3786 domain-containing protein</fullName>
    </recommendedName>
</protein>
<dbReference type="AlphaFoldDB" id="A0ABD5VI08"/>
<dbReference type="Proteomes" id="UP001596395">
    <property type="component" value="Unassembled WGS sequence"/>
</dbReference>
<keyword evidence="2" id="KW-1185">Reference proteome</keyword>
<sequence>MMRFLLDADDDWIEVVRRWLFPRLHGVASRFGAYTIGTTGENQRVCRVLVDEETIETVLVALGFERNPIACFKSLVDGRESEGSWVLRSHDDRFGLLERDRQLHVTLFLPRYGHGVLVYAHEEYDWQDAPRKHFLGESVDPIIGATKMLYLLMEQTDLKLQL</sequence>